<dbReference type="HAMAP" id="MF_01139">
    <property type="entry name" value="ISPT"/>
    <property type="match status" value="1"/>
</dbReference>
<dbReference type="GO" id="GO:0016094">
    <property type="term" value="P:polyprenol biosynthetic process"/>
    <property type="evidence" value="ECO:0007669"/>
    <property type="project" value="TreeGrafter"/>
</dbReference>
<feature type="binding site" evidence="2">
    <location>
        <position position="181"/>
    </location>
    <ligand>
        <name>substrate</name>
    </ligand>
</feature>
<dbReference type="InterPro" id="IPR036424">
    <property type="entry name" value="UPP_synth-like_sf"/>
</dbReference>
<dbReference type="PANTHER" id="PTHR10291">
    <property type="entry name" value="DEHYDRODOLICHYL DIPHOSPHATE SYNTHASE FAMILY MEMBER"/>
    <property type="match status" value="1"/>
</dbReference>
<feature type="binding site" evidence="2">
    <location>
        <position position="20"/>
    </location>
    <ligand>
        <name>substrate</name>
    </ligand>
</feature>
<gene>
    <name evidence="3" type="ORF">A2866_03070</name>
</gene>
<reference evidence="3 4" key="1">
    <citation type="journal article" date="2016" name="Nat. Commun.">
        <title>Thousands of microbial genomes shed light on interconnected biogeochemical processes in an aquifer system.</title>
        <authorList>
            <person name="Anantharaman K."/>
            <person name="Brown C.T."/>
            <person name="Hug L.A."/>
            <person name="Sharon I."/>
            <person name="Castelle C.J."/>
            <person name="Probst A.J."/>
            <person name="Thomas B.C."/>
            <person name="Singh A."/>
            <person name="Wilkins M.J."/>
            <person name="Karaoz U."/>
            <person name="Brodie E.L."/>
            <person name="Williams K.H."/>
            <person name="Hubbard S.S."/>
            <person name="Banfield J.F."/>
        </authorList>
    </citation>
    <scope>NUCLEOTIDE SEQUENCE [LARGE SCALE GENOMIC DNA]</scope>
</reference>
<evidence type="ECO:0000256" key="2">
    <source>
        <dbReference type="HAMAP-Rule" id="MF_01139"/>
    </source>
</evidence>
<feature type="binding site" evidence="2">
    <location>
        <position position="32"/>
    </location>
    <ligand>
        <name>substrate</name>
    </ligand>
</feature>
<comment type="caution">
    <text evidence="3">The sequence shown here is derived from an EMBL/GenBank/DDBJ whole genome shotgun (WGS) entry which is preliminary data.</text>
</comment>
<feature type="binding site" evidence="2">
    <location>
        <position position="68"/>
    </location>
    <ligand>
        <name>substrate</name>
    </ligand>
</feature>
<feature type="binding site" evidence="2">
    <location>
        <begin position="16"/>
        <end position="19"/>
    </location>
    <ligand>
        <name>substrate</name>
    </ligand>
</feature>
<comment type="caution">
    <text evidence="2">Lacks conserved residue(s) required for the propagation of feature annotation.</text>
</comment>
<dbReference type="CDD" id="cd00475">
    <property type="entry name" value="Cis_IPPS"/>
    <property type="match status" value="1"/>
</dbReference>
<dbReference type="InterPro" id="IPR001441">
    <property type="entry name" value="UPP_synth-like"/>
</dbReference>
<protein>
    <recommendedName>
        <fullName evidence="2">Isoprenyl transferase</fullName>
        <ecNumber evidence="2">2.5.1.-</ecNumber>
    </recommendedName>
</protein>
<comment type="function">
    <text evidence="2">Catalyzes the condensation of isopentenyl diphosphate (IPP) with allylic pyrophosphates generating different type of terpenoids.</text>
</comment>
<dbReference type="GO" id="GO:0000287">
    <property type="term" value="F:magnesium ion binding"/>
    <property type="evidence" value="ECO:0007669"/>
    <property type="project" value="UniProtKB-UniRule"/>
</dbReference>
<name>A0A1F7GH13_9BACT</name>
<dbReference type="PROSITE" id="PS01066">
    <property type="entry name" value="UPP_SYNTHASE"/>
    <property type="match status" value="1"/>
</dbReference>
<accession>A0A1F7GH13</accession>
<dbReference type="Proteomes" id="UP000177026">
    <property type="component" value="Unassembled WGS sequence"/>
</dbReference>
<dbReference type="EC" id="2.5.1.-" evidence="2"/>
<organism evidence="3 4">
    <name type="scientific">Candidatus Roizmanbacteria bacterium RIFCSPHIGHO2_01_FULL_39_8</name>
    <dbReference type="NCBI Taxonomy" id="1802033"/>
    <lineage>
        <taxon>Bacteria</taxon>
        <taxon>Candidatus Roizmaniibacteriota</taxon>
    </lineage>
</organism>
<dbReference type="InterPro" id="IPR018520">
    <property type="entry name" value="UPP_synth-like_CS"/>
</dbReference>
<dbReference type="EMBL" id="MFZI01000076">
    <property type="protein sequence ID" value="OGK18084.1"/>
    <property type="molecule type" value="Genomic_DNA"/>
</dbReference>
<comment type="subunit">
    <text evidence="2">Homodimer.</text>
</comment>
<comment type="cofactor">
    <cofactor evidence="2">
        <name>Mg(2+)</name>
        <dbReference type="ChEBI" id="CHEBI:18420"/>
    </cofactor>
    <text evidence="2">Binds 2 magnesium ions per subunit.</text>
</comment>
<keyword evidence="1 2" id="KW-0808">Transferase</keyword>
<feature type="binding site" evidence="2">
    <location>
        <begin position="187"/>
        <end position="189"/>
    </location>
    <ligand>
        <name>substrate</name>
    </ligand>
</feature>
<dbReference type="Pfam" id="PF01255">
    <property type="entry name" value="Prenyltransf"/>
    <property type="match status" value="1"/>
</dbReference>
<evidence type="ECO:0000256" key="1">
    <source>
        <dbReference type="ARBA" id="ARBA00022679"/>
    </source>
</evidence>
<comment type="similarity">
    <text evidence="2">Belongs to the UPP synthase family.</text>
</comment>
<feature type="binding site" evidence="2">
    <location>
        <position position="200"/>
    </location>
    <ligand>
        <name>Mg(2+)</name>
        <dbReference type="ChEBI" id="CHEBI:18420"/>
    </ligand>
</feature>
<dbReference type="Gene3D" id="3.40.1180.10">
    <property type="entry name" value="Decaprenyl diphosphate synthase-like"/>
    <property type="match status" value="1"/>
</dbReference>
<evidence type="ECO:0000313" key="3">
    <source>
        <dbReference type="EMBL" id="OGK18084.1"/>
    </source>
</evidence>
<feature type="binding site" evidence="2">
    <location>
        <begin position="61"/>
        <end position="63"/>
    </location>
    <ligand>
        <name>substrate</name>
    </ligand>
</feature>
<dbReference type="NCBIfam" id="TIGR00055">
    <property type="entry name" value="uppS"/>
    <property type="match status" value="1"/>
</dbReference>
<dbReference type="AlphaFoldDB" id="A0A1F7GH13"/>
<proteinExistence type="inferred from homology"/>
<keyword evidence="2" id="KW-0479">Metal-binding</keyword>
<dbReference type="GO" id="GO:0045547">
    <property type="term" value="F:ditrans,polycis-polyprenyl diphosphate synthase [(2E,6E)-farnesyl diphosphate specific] activity"/>
    <property type="evidence" value="ECO:0007669"/>
    <property type="project" value="TreeGrafter"/>
</dbReference>
<sequence length="232" mass="26912">MKQSDIPIHVAVIPDGNRRWAKTKGLPSLEGHRIAAQKTLPKLIKKAHEFGIKYFTFWAMSTENYAKRSKLELGGLFTLMRILYRLKRSEIMKNKIRVRIMGDVSTFPDDIQKLIAKGLHETAQNDGGTLIFAVNYGGRDEIIRALHKISNSQYPISKLNTKNFNLFLDTEEIPDPDLIIRTGGEKRLSGFMPWQSEYSELYFSDVYFPDFDEKEFEKAIQNYSLRKRRFGK</sequence>
<feature type="binding site" evidence="2">
    <location>
        <position position="15"/>
    </location>
    <ligand>
        <name>Mg(2+)</name>
        <dbReference type="ChEBI" id="CHEBI:18420"/>
    </ligand>
</feature>
<dbReference type="SUPFAM" id="SSF64005">
    <property type="entry name" value="Undecaprenyl diphosphate synthase"/>
    <property type="match status" value="1"/>
</dbReference>
<keyword evidence="2" id="KW-0460">Magnesium</keyword>
<dbReference type="PANTHER" id="PTHR10291:SF0">
    <property type="entry name" value="DEHYDRODOLICHYL DIPHOSPHATE SYNTHASE 2"/>
    <property type="match status" value="1"/>
</dbReference>
<evidence type="ECO:0000313" key="4">
    <source>
        <dbReference type="Proteomes" id="UP000177026"/>
    </source>
</evidence>
<feature type="active site" evidence="2">
    <location>
        <position position="15"/>
    </location>
</feature>
<feature type="active site" description="Proton acceptor" evidence="2">
    <location>
        <position position="64"/>
    </location>
</feature>